<dbReference type="SUPFAM" id="SSF50952">
    <property type="entry name" value="Soluble quinoprotein glucose dehydrogenase"/>
    <property type="match status" value="1"/>
</dbReference>
<dbReference type="AlphaFoldDB" id="A0A1X1WSQ5"/>
<feature type="domain" description="Glucose/Sorbosone dehydrogenase" evidence="2">
    <location>
        <begin position="279"/>
        <end position="577"/>
    </location>
</feature>
<comment type="caution">
    <text evidence="3">The sequence shown here is derived from an EMBL/GenBank/DDBJ whole genome shotgun (WGS) entry which is preliminary data.</text>
</comment>
<sequence>MGGSPGYARYVGRVGGLAAALGIGAALLTGTAVASAETTDSKSTSSSSSESGSSSENTRGTTKASAGKSPSERAAAQSSGDESEDAESDDTDTEPEAGDEDVEVTDDDATVADDDATVADDDATVADDEEDAPTRALAAVDAEDEAAADERSWLEKLFDNESPTINPNPAENTVIDGNVVGTLNPEDPDSTRLTYTATRPEHGTVVIGSDGTFVYSPGESYAGQDSFQVTISDARDGFHIHGAAGLLNLFTFGLLGSSGHRDTKTVFIGHERATVVEGLSSPVDFRFLPDGRILVAEKAGAIRVVEDGELLADPLITLSVRTEVERGIAGLAVDPAFENNGRIYVAYVSAATTRNTLSRFVVTGNTAAFDQILVESNQTAAVNHHGGALDFGPDGKLYWGVGDNAAGSNAQDLTDNIHGKILRLNTDGSVPGDNPLILGARSAIYAYGLRNPFRLTFTPTGELLVADVGNAAYEEVNKVVAGGNYGWPSSEGVCTSNCAGKTDPIFTYARDGGAAITSVAVHQGKVFIADLVKGWINVLTCTPAYTACTDVQTFDPDAGATVVLSEGPDGALYQLLYQPGALVRIDLQDIDV</sequence>
<dbReference type="Pfam" id="PF07995">
    <property type="entry name" value="GSDH"/>
    <property type="match status" value="1"/>
</dbReference>
<dbReference type="InterPro" id="IPR011042">
    <property type="entry name" value="6-blade_b-propeller_TolB-like"/>
</dbReference>
<dbReference type="Gene3D" id="2.60.40.3440">
    <property type="match status" value="1"/>
</dbReference>
<dbReference type="PANTHER" id="PTHR19328:SF75">
    <property type="entry name" value="ALDOSE SUGAR DEHYDROGENASE YLII"/>
    <property type="match status" value="1"/>
</dbReference>
<dbReference type="Pfam" id="PF17963">
    <property type="entry name" value="Big_9"/>
    <property type="match status" value="1"/>
</dbReference>
<evidence type="ECO:0000256" key="1">
    <source>
        <dbReference type="SAM" id="MobiDB-lite"/>
    </source>
</evidence>
<dbReference type="EMBL" id="LQPC01000026">
    <property type="protein sequence ID" value="ORV89552.1"/>
    <property type="molecule type" value="Genomic_DNA"/>
</dbReference>
<dbReference type="RefSeq" id="WP_085173535.1">
    <property type="nucleotide sequence ID" value="NZ_LQPC01000026.1"/>
</dbReference>
<proteinExistence type="predicted"/>
<dbReference type="Proteomes" id="UP000193622">
    <property type="component" value="Unassembled WGS sequence"/>
</dbReference>
<organism evidence="3 4">
    <name type="scientific">Mycolicibacterium iranicum</name>
    <name type="common">Mycobacterium iranicum</name>
    <dbReference type="NCBI Taxonomy" id="912594"/>
    <lineage>
        <taxon>Bacteria</taxon>
        <taxon>Bacillati</taxon>
        <taxon>Actinomycetota</taxon>
        <taxon>Actinomycetes</taxon>
        <taxon>Mycobacteriales</taxon>
        <taxon>Mycobacteriaceae</taxon>
        <taxon>Mycolicibacterium</taxon>
    </lineage>
</organism>
<evidence type="ECO:0000259" key="2">
    <source>
        <dbReference type="Pfam" id="PF07995"/>
    </source>
</evidence>
<dbReference type="PANTHER" id="PTHR19328">
    <property type="entry name" value="HEDGEHOG-INTERACTING PROTEIN"/>
    <property type="match status" value="1"/>
</dbReference>
<dbReference type="Gene3D" id="2.120.10.30">
    <property type="entry name" value="TolB, C-terminal domain"/>
    <property type="match status" value="1"/>
</dbReference>
<dbReference type="InterPro" id="IPR011041">
    <property type="entry name" value="Quinoprot_gluc/sorb_DH_b-prop"/>
</dbReference>
<reference evidence="3 4" key="1">
    <citation type="submission" date="2016-01" db="EMBL/GenBank/DDBJ databases">
        <title>The new phylogeny of the genus Mycobacterium.</title>
        <authorList>
            <person name="Tarcisio F."/>
            <person name="Conor M."/>
            <person name="Antonella G."/>
            <person name="Elisabetta G."/>
            <person name="Giulia F.S."/>
            <person name="Sara T."/>
            <person name="Anna F."/>
            <person name="Clotilde B."/>
            <person name="Roberto B."/>
            <person name="Veronica D.S."/>
            <person name="Fabio R."/>
            <person name="Monica P."/>
            <person name="Olivier J."/>
            <person name="Enrico T."/>
            <person name="Nicola S."/>
        </authorList>
    </citation>
    <scope>NUCLEOTIDE SEQUENCE [LARGE SCALE GENOMIC DNA]</scope>
    <source>
        <strain evidence="3 4">DSM 45541</strain>
    </source>
</reference>
<accession>A0A1X1WSQ5</accession>
<evidence type="ECO:0000313" key="4">
    <source>
        <dbReference type="Proteomes" id="UP000193622"/>
    </source>
</evidence>
<feature type="compositionally biased region" description="Low complexity" evidence="1">
    <location>
        <begin position="32"/>
        <end position="56"/>
    </location>
</feature>
<evidence type="ECO:0000313" key="3">
    <source>
        <dbReference type="EMBL" id="ORV89552.1"/>
    </source>
</evidence>
<feature type="region of interest" description="Disordered" evidence="1">
    <location>
        <begin position="32"/>
        <end position="133"/>
    </location>
</feature>
<gene>
    <name evidence="3" type="ORF">AWC12_09025</name>
</gene>
<dbReference type="InterPro" id="IPR012938">
    <property type="entry name" value="Glc/Sorbosone_DH"/>
</dbReference>
<name>A0A1X1WSQ5_MYCIR</name>
<feature type="compositionally biased region" description="Acidic residues" evidence="1">
    <location>
        <begin position="81"/>
        <end position="131"/>
    </location>
</feature>
<protein>
    <submittedName>
        <fullName evidence="3">Glucose dehydrogenase</fullName>
    </submittedName>
</protein>